<reference evidence="6 7" key="1">
    <citation type="submission" date="2018-07" db="EMBL/GenBank/DDBJ databases">
        <title>Arthrobacter sp. nov., isolated from raw cow's milk with high bacterial count.</title>
        <authorList>
            <person name="Hahne J."/>
            <person name="Isele D."/>
            <person name="Lipski A."/>
        </authorList>
    </citation>
    <scope>NUCLEOTIDE SEQUENCE [LARGE SCALE GENOMIC DNA]</scope>
    <source>
        <strain evidence="6 7">JZ R-183</strain>
    </source>
</reference>
<dbReference type="GO" id="GO:0006284">
    <property type="term" value="P:base-excision repair"/>
    <property type="evidence" value="ECO:0007669"/>
    <property type="project" value="InterPro"/>
</dbReference>
<dbReference type="Pfam" id="PF02245">
    <property type="entry name" value="Pur_DNA_glyco"/>
    <property type="match status" value="1"/>
</dbReference>
<comment type="caution">
    <text evidence="6">The sequence shown here is derived from an EMBL/GenBank/DDBJ whole genome shotgun (WGS) entry which is preliminary data.</text>
</comment>
<keyword evidence="4 5" id="KW-0234">DNA repair</keyword>
<organism evidence="6 7">
    <name type="scientific">Galactobacter caseinivorans</name>
    <dbReference type="NCBI Taxonomy" id="2676123"/>
    <lineage>
        <taxon>Bacteria</taxon>
        <taxon>Bacillati</taxon>
        <taxon>Actinomycetota</taxon>
        <taxon>Actinomycetes</taxon>
        <taxon>Micrococcales</taxon>
        <taxon>Micrococcaceae</taxon>
        <taxon>Galactobacter</taxon>
    </lineage>
</organism>
<dbReference type="NCBIfam" id="TIGR00567">
    <property type="entry name" value="3mg"/>
    <property type="match status" value="1"/>
</dbReference>
<keyword evidence="2 5" id="KW-0227">DNA damage</keyword>
<dbReference type="CDD" id="cd00540">
    <property type="entry name" value="AAG"/>
    <property type="match status" value="1"/>
</dbReference>
<evidence type="ECO:0000256" key="4">
    <source>
        <dbReference type="ARBA" id="ARBA00023204"/>
    </source>
</evidence>
<dbReference type="PANTHER" id="PTHR10429:SF0">
    <property type="entry name" value="DNA-3-METHYLADENINE GLYCOSYLASE"/>
    <property type="match status" value="1"/>
</dbReference>
<comment type="similarity">
    <text evidence="1 5">Belongs to the DNA glycosylase MPG family.</text>
</comment>
<dbReference type="SUPFAM" id="SSF50486">
    <property type="entry name" value="FMT C-terminal domain-like"/>
    <property type="match status" value="1"/>
</dbReference>
<dbReference type="AlphaFoldDB" id="A0A496PJB0"/>
<dbReference type="HAMAP" id="MF_00527">
    <property type="entry name" value="3MGH"/>
    <property type="match status" value="1"/>
</dbReference>
<dbReference type="Proteomes" id="UP000273119">
    <property type="component" value="Unassembled WGS sequence"/>
</dbReference>
<dbReference type="InterPro" id="IPR011034">
    <property type="entry name" value="Formyl_transferase-like_C_sf"/>
</dbReference>
<accession>A0A496PJB0</accession>
<dbReference type="EMBL" id="QQXL01000004">
    <property type="protein sequence ID" value="RKW70548.1"/>
    <property type="molecule type" value="Genomic_DNA"/>
</dbReference>
<evidence type="ECO:0000313" key="6">
    <source>
        <dbReference type="EMBL" id="RKW70548.1"/>
    </source>
</evidence>
<sequence length="194" mass="20857">MQPPDPRWAWLDVPVEEAARRLLGCRLISEVGGDLTSARIVETEAYSPDDPASHTFRGPNKRNAAMFLGAGHAYVYLSHGIHSCLNIVSGRAGAGCGVLIRAVEPLEGGGLMRLRRGGRDGVELSNGPGKLGQALGINLGLTGHDLQAPPLRLLRGAEPPRVVVTTRIGISKGVELPRRFYDAESRYVSKYVRA</sequence>
<name>A0A496PJB0_9MICC</name>
<dbReference type="InterPro" id="IPR036995">
    <property type="entry name" value="MPG_sf"/>
</dbReference>
<dbReference type="GO" id="GO:0003905">
    <property type="term" value="F:alkylbase DNA N-glycosylase activity"/>
    <property type="evidence" value="ECO:0007669"/>
    <property type="project" value="InterPro"/>
</dbReference>
<evidence type="ECO:0000256" key="5">
    <source>
        <dbReference type="HAMAP-Rule" id="MF_00527"/>
    </source>
</evidence>
<dbReference type="PANTHER" id="PTHR10429">
    <property type="entry name" value="DNA-3-METHYLADENINE GLYCOSYLASE"/>
    <property type="match status" value="1"/>
</dbReference>
<evidence type="ECO:0000256" key="2">
    <source>
        <dbReference type="ARBA" id="ARBA00022763"/>
    </source>
</evidence>
<gene>
    <name evidence="6" type="ORF">DWQ67_07805</name>
</gene>
<keyword evidence="3 5" id="KW-0378">Hydrolase</keyword>
<proteinExistence type="inferred from homology"/>
<dbReference type="Gene3D" id="3.10.300.10">
    <property type="entry name" value="Methylpurine-DNA glycosylase (MPG)"/>
    <property type="match status" value="1"/>
</dbReference>
<dbReference type="GO" id="GO:0003677">
    <property type="term" value="F:DNA binding"/>
    <property type="evidence" value="ECO:0007669"/>
    <property type="project" value="InterPro"/>
</dbReference>
<dbReference type="NCBIfam" id="NF002003">
    <property type="entry name" value="PRK00802.1-3"/>
    <property type="match status" value="1"/>
</dbReference>
<evidence type="ECO:0000313" key="7">
    <source>
        <dbReference type="Proteomes" id="UP000273119"/>
    </source>
</evidence>
<protein>
    <recommendedName>
        <fullName evidence="5">Putative 3-methyladenine DNA glycosylase</fullName>
        <ecNumber evidence="5">3.2.2.-</ecNumber>
    </recommendedName>
</protein>
<dbReference type="EC" id="3.2.2.-" evidence="5"/>
<dbReference type="InterPro" id="IPR003180">
    <property type="entry name" value="MPG"/>
</dbReference>
<evidence type="ECO:0000256" key="3">
    <source>
        <dbReference type="ARBA" id="ARBA00022801"/>
    </source>
</evidence>
<evidence type="ECO:0000256" key="1">
    <source>
        <dbReference type="ARBA" id="ARBA00009232"/>
    </source>
</evidence>
<keyword evidence="7" id="KW-1185">Reference proteome</keyword>